<accession>A0A0P8X1D9</accession>
<proteinExistence type="predicted"/>
<evidence type="ECO:0000313" key="1">
    <source>
        <dbReference type="EMBL" id="KPU59523.1"/>
    </source>
</evidence>
<gene>
    <name evidence="1" type="ORF">AN403_3025</name>
</gene>
<name>A0A0P8X1D9_PSEFL</name>
<dbReference type="Proteomes" id="UP000050349">
    <property type="component" value="Unassembled WGS sequence"/>
</dbReference>
<dbReference type="PATRIC" id="fig|294.162.peg.2806"/>
<evidence type="ECO:0000313" key="2">
    <source>
        <dbReference type="Proteomes" id="UP000050349"/>
    </source>
</evidence>
<dbReference type="AlphaFoldDB" id="A0A0P8X1D9"/>
<protein>
    <submittedName>
        <fullName evidence="1">Uncharacterized protein</fullName>
    </submittedName>
</protein>
<comment type="caution">
    <text evidence="1">The sequence shown here is derived from an EMBL/GenBank/DDBJ whole genome shotgun (WGS) entry which is preliminary data.</text>
</comment>
<reference evidence="1 2" key="1">
    <citation type="submission" date="2015-09" db="EMBL/GenBank/DDBJ databases">
        <authorList>
            <person name="Jackson K.R."/>
            <person name="Lunt B.L."/>
            <person name="Fisher J.N.B."/>
            <person name="Gardner A.V."/>
            <person name="Bailey M.E."/>
            <person name="Deus L.M."/>
            <person name="Earl A.S."/>
            <person name="Gibby P.D."/>
            <person name="Hartmann K.A."/>
            <person name="Liu J.E."/>
            <person name="Manci A.M."/>
            <person name="Nielsen D.A."/>
            <person name="Solomon M.B."/>
            <person name="Breakwell D.P."/>
            <person name="Burnett S.H."/>
            <person name="Grose J.H."/>
        </authorList>
    </citation>
    <scope>NUCLEOTIDE SEQUENCE [LARGE SCALE GENOMIC DNA]</scope>
    <source>
        <strain evidence="1 2">S613</strain>
    </source>
</reference>
<organism evidence="1 2">
    <name type="scientific">Pseudomonas fluorescens</name>
    <dbReference type="NCBI Taxonomy" id="294"/>
    <lineage>
        <taxon>Bacteria</taxon>
        <taxon>Pseudomonadati</taxon>
        <taxon>Pseudomonadota</taxon>
        <taxon>Gammaproteobacteria</taxon>
        <taxon>Pseudomonadales</taxon>
        <taxon>Pseudomonadaceae</taxon>
        <taxon>Pseudomonas</taxon>
    </lineage>
</organism>
<dbReference type="EMBL" id="LJXB01000076">
    <property type="protein sequence ID" value="KPU59523.1"/>
    <property type="molecule type" value="Genomic_DNA"/>
</dbReference>
<sequence length="358" mass="41114">MARGVHYSIFQYLLIKQCPIHQIDLTQACRTCGGAMDYFLSSKLFKVTYGCYHCGRLLRRKEGHSGLSYLNKSGFNRLILAHKIFDHARDKRIYFDINQPTNVYFDNVAQFSSAIKDFAVNQRVLFDEVQAYALSGFGKKSAGYYIATNTINCSPARKFLKDLAVEEFVPVLKCIFRHIRKRFFPEVRLSRNRLAGMWRSFEGCEIYRDGYHSASYLDWLCFWYGVKVPADLLSKANRCVIRKLSAWLESKRAHEVFSSLKGGREKNWLVLKIFSHEVIFFMAKQLKALDSCILSGCAIDSRRLVYRREVGPAAWALVILPNASDCEFHFSARPSLIEISRQKNSALQQKATTASLSL</sequence>